<keyword evidence="2" id="KW-0808">Transferase</keyword>
<dbReference type="InterPro" id="IPR050903">
    <property type="entry name" value="Bact_Chemotaxis_MeTrfase"/>
</dbReference>
<dbReference type="GO" id="GO:0008757">
    <property type="term" value="F:S-adenosylmethionine-dependent methyltransferase activity"/>
    <property type="evidence" value="ECO:0007669"/>
    <property type="project" value="InterPro"/>
</dbReference>
<dbReference type="SMART" id="SM00138">
    <property type="entry name" value="MeTrc"/>
    <property type="match status" value="1"/>
</dbReference>
<dbReference type="Pfam" id="PF01739">
    <property type="entry name" value="CheR"/>
    <property type="match status" value="1"/>
</dbReference>
<proteinExistence type="predicted"/>
<evidence type="ECO:0000256" key="1">
    <source>
        <dbReference type="ARBA" id="ARBA00022603"/>
    </source>
</evidence>
<protein>
    <recommendedName>
        <fullName evidence="4">CheR-type methyltransferase domain-containing protein</fullName>
    </recommendedName>
</protein>
<dbReference type="GO" id="GO:0032259">
    <property type="term" value="P:methylation"/>
    <property type="evidence" value="ECO:0007669"/>
    <property type="project" value="UniProtKB-KW"/>
</dbReference>
<dbReference type="InterPro" id="IPR029063">
    <property type="entry name" value="SAM-dependent_MTases_sf"/>
</dbReference>
<dbReference type="PRINTS" id="PR00996">
    <property type="entry name" value="CHERMTFRASE"/>
</dbReference>
<reference evidence="5 6" key="1">
    <citation type="submission" date="2020-08" db="EMBL/GenBank/DDBJ databases">
        <title>Bridging the membrane lipid divide: bacteria of the FCB group superphylum have the potential to synthesize archaeal ether lipids.</title>
        <authorList>
            <person name="Villanueva L."/>
            <person name="Von Meijenfeldt F.A.B."/>
            <person name="Westbye A.B."/>
            <person name="Yadav S."/>
            <person name="Hopmans E.C."/>
            <person name="Dutilh B.E."/>
            <person name="Sinninghe Damste J.S."/>
        </authorList>
    </citation>
    <scope>NUCLEOTIDE SEQUENCE [LARGE SCALE GENOMIC DNA]</scope>
    <source>
        <strain evidence="5">NIOZ-UU17</strain>
    </source>
</reference>
<evidence type="ECO:0000259" key="4">
    <source>
        <dbReference type="PROSITE" id="PS50123"/>
    </source>
</evidence>
<dbReference type="SUPFAM" id="SSF53335">
    <property type="entry name" value="S-adenosyl-L-methionine-dependent methyltransferases"/>
    <property type="match status" value="1"/>
</dbReference>
<keyword evidence="3" id="KW-0949">S-adenosyl-L-methionine</keyword>
<keyword evidence="1" id="KW-0489">Methyltransferase</keyword>
<feature type="domain" description="CheR-type methyltransferase" evidence="4">
    <location>
        <begin position="27"/>
        <end position="267"/>
    </location>
</feature>
<dbReference type="PROSITE" id="PS50123">
    <property type="entry name" value="CHER"/>
    <property type="match status" value="1"/>
</dbReference>
<dbReference type="AlphaFoldDB" id="A0A8J6P3K1"/>
<dbReference type="InterPro" id="IPR000780">
    <property type="entry name" value="CheR_MeTrfase"/>
</dbReference>
<dbReference type="Gene3D" id="3.40.50.150">
    <property type="entry name" value="Vaccinia Virus protein VP39"/>
    <property type="match status" value="1"/>
</dbReference>
<dbReference type="InterPro" id="IPR022642">
    <property type="entry name" value="CheR_C"/>
</dbReference>
<sequence length="267" mass="31336">MDDQQFRQLLNHFQYSWSGYRKVRKGVKKRINRHMHQLGCRNMDAYLAKLDQSHKTRQECELLMTVSISRFFRDRKFWHTLEKKLLPELLEFRTGKVKVWSAGCACGDEVYSFKIVWEGLKKSYDNLPKLEVLATDINPVYLERARAGVYSAGSLKEVKKELISKYFHRQRSKNQYAIKTALAKDVVFKIHYLLLDPPGSNFDVIFLRNNVLTYYEDRLKKNALGNVLESLAPSGLLVIGSHETLPYERHDLVRVAPHPFVFRKRDL</sequence>
<gene>
    <name evidence="5" type="ORF">H8D96_13335</name>
</gene>
<evidence type="ECO:0000256" key="3">
    <source>
        <dbReference type="ARBA" id="ARBA00022691"/>
    </source>
</evidence>
<evidence type="ECO:0000313" key="6">
    <source>
        <dbReference type="Proteomes" id="UP000605201"/>
    </source>
</evidence>
<accession>A0A8J6P3K1</accession>
<evidence type="ECO:0000313" key="5">
    <source>
        <dbReference type="EMBL" id="MBC8432887.1"/>
    </source>
</evidence>
<dbReference type="Proteomes" id="UP000605201">
    <property type="component" value="Unassembled WGS sequence"/>
</dbReference>
<evidence type="ECO:0000256" key="2">
    <source>
        <dbReference type="ARBA" id="ARBA00022679"/>
    </source>
</evidence>
<comment type="caution">
    <text evidence="5">The sequence shown here is derived from an EMBL/GenBank/DDBJ whole genome shotgun (WGS) entry which is preliminary data.</text>
</comment>
<dbReference type="PANTHER" id="PTHR24422:SF19">
    <property type="entry name" value="CHEMOTAXIS PROTEIN METHYLTRANSFERASE"/>
    <property type="match status" value="1"/>
</dbReference>
<name>A0A8J6P3K1_9BACT</name>
<dbReference type="EMBL" id="JACNIG010000253">
    <property type="protein sequence ID" value="MBC8432887.1"/>
    <property type="molecule type" value="Genomic_DNA"/>
</dbReference>
<dbReference type="PANTHER" id="PTHR24422">
    <property type="entry name" value="CHEMOTAXIS PROTEIN METHYLTRANSFERASE"/>
    <property type="match status" value="1"/>
</dbReference>
<organism evidence="5 6">
    <name type="scientific">Candidatus Desulfatibia vada</name>
    <dbReference type="NCBI Taxonomy" id="2841696"/>
    <lineage>
        <taxon>Bacteria</taxon>
        <taxon>Pseudomonadati</taxon>
        <taxon>Thermodesulfobacteriota</taxon>
        <taxon>Desulfobacteria</taxon>
        <taxon>Desulfobacterales</taxon>
        <taxon>Desulfobacterales incertae sedis</taxon>
        <taxon>Candidatus Desulfatibia</taxon>
    </lineage>
</organism>